<keyword evidence="2" id="KW-1185">Reference proteome</keyword>
<dbReference type="Proteomes" id="UP000677611">
    <property type="component" value="Unassembled WGS sequence"/>
</dbReference>
<organism evidence="1 2">
    <name type="scientific">Bacillus arachidis</name>
    <dbReference type="NCBI Taxonomy" id="2819290"/>
    <lineage>
        <taxon>Bacteria</taxon>
        <taxon>Bacillati</taxon>
        <taxon>Bacillota</taxon>
        <taxon>Bacilli</taxon>
        <taxon>Bacillales</taxon>
        <taxon>Bacillaceae</taxon>
        <taxon>Bacillus</taxon>
    </lineage>
</organism>
<proteinExistence type="predicted"/>
<name>A0ABS3NW50_9BACI</name>
<protein>
    <submittedName>
        <fullName evidence="1">Dipicolinate synthase</fullName>
    </submittedName>
</protein>
<dbReference type="EMBL" id="JAGDQJ010000007">
    <property type="protein sequence ID" value="MBO1624993.1"/>
    <property type="molecule type" value="Genomic_DNA"/>
</dbReference>
<accession>A0ABS3NW50</accession>
<gene>
    <name evidence="1" type="ORF">J4P90_06965</name>
</gene>
<dbReference type="InterPro" id="IPR036551">
    <property type="entry name" value="Flavin_trans-like"/>
</dbReference>
<comment type="caution">
    <text evidence="1">The sequence shown here is derived from an EMBL/GenBank/DDBJ whole genome shotgun (WGS) entry which is preliminary data.</text>
</comment>
<reference evidence="1 2" key="1">
    <citation type="submission" date="2021-03" db="EMBL/GenBank/DDBJ databases">
        <title>Identification of novel Bacillus strains.</title>
        <authorList>
            <person name="Xiao Z."/>
            <person name="Li Y."/>
            <person name="Shen J."/>
        </authorList>
    </citation>
    <scope>NUCLEOTIDE SEQUENCE [LARGE SCALE GENOMIC DNA]</scope>
    <source>
        <strain evidence="1 2">SY8</strain>
    </source>
</reference>
<sequence length="78" mass="9195">MIEVNKKYFFFCRHVVGVNLMRLMATKHIYFVPFGQDAPEKKPNSMVARMELLEDTIVEAIEGKQIQPVVVEKFRYMN</sequence>
<evidence type="ECO:0000313" key="1">
    <source>
        <dbReference type="EMBL" id="MBO1624993.1"/>
    </source>
</evidence>
<dbReference type="Gene3D" id="3.40.50.1950">
    <property type="entry name" value="Flavin prenyltransferase-like"/>
    <property type="match status" value="1"/>
</dbReference>
<evidence type="ECO:0000313" key="2">
    <source>
        <dbReference type="Proteomes" id="UP000677611"/>
    </source>
</evidence>